<gene>
    <name evidence="3" type="ORF">SAMN04488557_1454</name>
</gene>
<evidence type="ECO:0000313" key="4">
    <source>
        <dbReference type="Proteomes" id="UP000199423"/>
    </source>
</evidence>
<proteinExistence type="predicted"/>
<evidence type="ECO:0000256" key="1">
    <source>
        <dbReference type="SAM" id="MobiDB-lite"/>
    </source>
</evidence>
<keyword evidence="4" id="KW-1185">Reference proteome</keyword>
<dbReference type="RefSeq" id="WP_092866598.1">
    <property type="nucleotide sequence ID" value="NZ_FPCH01000002.1"/>
</dbReference>
<dbReference type="OrthoDB" id="7929840at2"/>
<dbReference type="Proteomes" id="UP000199423">
    <property type="component" value="Unassembled WGS sequence"/>
</dbReference>
<accession>A0A1I7NBL7</accession>
<feature type="region of interest" description="Disordered" evidence="1">
    <location>
        <begin position="327"/>
        <end position="375"/>
    </location>
</feature>
<dbReference type="Pfam" id="PF08823">
    <property type="entry name" value="PG_binding_2"/>
    <property type="match status" value="1"/>
</dbReference>
<name>A0A1I7NBL7_9HYPH</name>
<protein>
    <submittedName>
        <fullName evidence="3">Putative peptidoglycan binding domain-containing protein</fullName>
    </submittedName>
</protein>
<dbReference type="AlphaFoldDB" id="A0A1I7NBL7"/>
<reference evidence="4" key="1">
    <citation type="submission" date="2016-10" db="EMBL/GenBank/DDBJ databases">
        <authorList>
            <person name="Varghese N."/>
            <person name="Submissions S."/>
        </authorList>
    </citation>
    <scope>NUCLEOTIDE SEQUENCE [LARGE SCALE GENOMIC DNA]</scope>
    <source>
        <strain evidence="4">DSM 1565</strain>
    </source>
</reference>
<evidence type="ECO:0000313" key="3">
    <source>
        <dbReference type="EMBL" id="SFV31973.1"/>
    </source>
</evidence>
<evidence type="ECO:0000259" key="2">
    <source>
        <dbReference type="Pfam" id="PF08823"/>
    </source>
</evidence>
<organism evidence="3 4">
    <name type="scientific">Hyphomicrobium facile</name>
    <dbReference type="NCBI Taxonomy" id="51670"/>
    <lineage>
        <taxon>Bacteria</taxon>
        <taxon>Pseudomonadati</taxon>
        <taxon>Pseudomonadota</taxon>
        <taxon>Alphaproteobacteria</taxon>
        <taxon>Hyphomicrobiales</taxon>
        <taxon>Hyphomicrobiaceae</taxon>
        <taxon>Hyphomicrobium</taxon>
    </lineage>
</organism>
<sequence length="385" mass="40789">MPRFGGVLLLTATSLLVTYSYLFPASDHTADLTEVTRISAAPDRDYRSDSGNRIFSAASPVFHEVIPDEGARVAVAPPQKLGTWSTVVQSARTVSTPLKSAEPGDPETRAELASDLQRELKRVGCYEGEITGAWNGSTRRAMAAFMDRANATLPTDNPDYVLLALVQSHHDVVCSAECPAGQIADGGRCVPRAVVAQATKRSKRLEERRLAAARLSGSNQPMVTAEPEKLPWLQNENAVEVAAAPRPELPPGRMSIGAATVEAAPLPPPNGAAAAAAPASQGWKIFTLVPSATDAAADVSPKVAALGESGDTDDLSADARANTNAAPIAIEDDANAHAAKSKPSRRTYDEDRPRRKYASSGRGRRGDPRPGTMRYNVMQSLGGIY</sequence>
<dbReference type="EMBL" id="FPCH01000002">
    <property type="protein sequence ID" value="SFV31973.1"/>
    <property type="molecule type" value="Genomic_DNA"/>
</dbReference>
<feature type="domain" description="Putative peptidoglycan binding" evidence="2">
    <location>
        <begin position="99"/>
        <end position="149"/>
    </location>
</feature>
<dbReference type="STRING" id="51670.SAMN04488557_1454"/>
<dbReference type="InterPro" id="IPR014927">
    <property type="entry name" value="PG-bd_2"/>
</dbReference>